<evidence type="ECO:0000256" key="1">
    <source>
        <dbReference type="ARBA" id="ARBA00022837"/>
    </source>
</evidence>
<dbReference type="PROSITE" id="PS50222">
    <property type="entry name" value="EF_HAND_2"/>
    <property type="match status" value="2"/>
</dbReference>
<dbReference type="SUPFAM" id="SSF47473">
    <property type="entry name" value="EF-hand"/>
    <property type="match status" value="1"/>
</dbReference>
<evidence type="ECO:0000313" key="5">
    <source>
        <dbReference type="Proteomes" id="UP000039865"/>
    </source>
</evidence>
<proteinExistence type="predicted"/>
<keyword evidence="1" id="KW-0106">Calcium</keyword>
<dbReference type="Pfam" id="PF13499">
    <property type="entry name" value="EF-hand_7"/>
    <property type="match status" value="1"/>
</dbReference>
<gene>
    <name evidence="4" type="primary">Contig407.g447</name>
    <name evidence="4" type="ORF">STYLEM_83</name>
</gene>
<feature type="domain" description="EF-hand" evidence="3">
    <location>
        <begin position="127"/>
        <end position="162"/>
    </location>
</feature>
<dbReference type="EMBL" id="CCKQ01000082">
    <property type="protein sequence ID" value="CDW71144.1"/>
    <property type="molecule type" value="Genomic_DNA"/>
</dbReference>
<dbReference type="InterPro" id="IPR018247">
    <property type="entry name" value="EF_Hand_1_Ca_BS"/>
</dbReference>
<dbReference type="InterPro" id="IPR002048">
    <property type="entry name" value="EF_hand_dom"/>
</dbReference>
<feature type="compositionally biased region" description="Low complexity" evidence="2">
    <location>
        <begin position="366"/>
        <end position="381"/>
    </location>
</feature>
<dbReference type="GO" id="GO:0005509">
    <property type="term" value="F:calcium ion binding"/>
    <property type="evidence" value="ECO:0007669"/>
    <property type="project" value="InterPro"/>
</dbReference>
<sequence length="756" mass="88417">MSVIKLDQSIQFSFADVQENSKIPTLSKEEISRITQLKTQRQTLFQFNKLPQTTKNVDINPLKESGTVSWLKKRFKKKASLNYMNTPSQLKRLLALEMLFNNFDDDKSGTLEVCEMNEMFQQFGFDISQNDMKKLFSMINAEQAGKMDLEEFKEFMLNEKVANEFRKIMKNLRKNERGKLEEDKMIYIPMNFNSMLNYIYHQIQHQELTGQLIGVEKSISNKNNLRSDMEQFLKIFEFDRVPNEENFAQNNKNHNKSIQDSFLNSKTLEKQSLDGNKSQLSTLNEDQTAQNDRISIQNESSQHKTLESIKSPADRENEPAIETKKMRRYLDRFEQNYANNTLTPQFISQIKVEVRSKRNQEGFKTSFLSQQRSSFQNQSQRKISQGRFSQDSEEKIKDRSNVITKLVEDDLKPIWKPGKFKENRAFKNLKFFIEEMHGKVGSPKNTDLKKQKVQKYKLKPYLEQSELDRLRQEADSMCKDQANNDKMKLILTNQTFTNIPKFQLRSNSQDVLHDTFSSINTQKFQSQLTRYQPVKNWHNTNPNNTQKEISNRQKDKDTISPTKMQTTRQILEGANQTMRLLSFKDAMSLPAFDLNNHMKMRLIKNSMDINIKDLPDLQKLNLFKVAKSLSSKYQSNYYSTQQVSQYAQKVTPFDEAPDYDIENKILNILSPMSKFTSRKSSVQNIQSNSKFGRLPVNMYTKKTALEIIDLSPKKEVKMPSISSRSNVDLKVEVETKRILLNEKFWTLGTKSKQSTL</sequence>
<accession>A0A077ZNU7</accession>
<feature type="compositionally biased region" description="Basic and acidic residues" evidence="2">
    <location>
        <begin position="301"/>
        <end position="322"/>
    </location>
</feature>
<feature type="region of interest" description="Disordered" evidence="2">
    <location>
        <begin position="295"/>
        <end position="322"/>
    </location>
</feature>
<feature type="domain" description="EF-hand" evidence="3">
    <location>
        <begin position="91"/>
        <end position="126"/>
    </location>
</feature>
<name>A0A077ZNU7_STYLE</name>
<dbReference type="OrthoDB" id="295775at2759"/>
<feature type="compositionally biased region" description="Basic and acidic residues" evidence="2">
    <location>
        <begin position="549"/>
        <end position="558"/>
    </location>
</feature>
<evidence type="ECO:0000256" key="2">
    <source>
        <dbReference type="SAM" id="MobiDB-lite"/>
    </source>
</evidence>
<organism evidence="4 5">
    <name type="scientific">Stylonychia lemnae</name>
    <name type="common">Ciliate</name>
    <dbReference type="NCBI Taxonomy" id="5949"/>
    <lineage>
        <taxon>Eukaryota</taxon>
        <taxon>Sar</taxon>
        <taxon>Alveolata</taxon>
        <taxon>Ciliophora</taxon>
        <taxon>Intramacronucleata</taxon>
        <taxon>Spirotrichea</taxon>
        <taxon>Stichotrichia</taxon>
        <taxon>Sporadotrichida</taxon>
        <taxon>Oxytrichidae</taxon>
        <taxon>Stylonychinae</taxon>
        <taxon>Stylonychia</taxon>
    </lineage>
</organism>
<keyword evidence="5" id="KW-1185">Reference proteome</keyword>
<dbReference type="PROSITE" id="PS00018">
    <property type="entry name" value="EF_HAND_1"/>
    <property type="match status" value="1"/>
</dbReference>
<dbReference type="InParanoid" id="A0A077ZNU7"/>
<dbReference type="InterPro" id="IPR011992">
    <property type="entry name" value="EF-hand-dom_pair"/>
</dbReference>
<feature type="compositionally biased region" description="Polar residues" evidence="2">
    <location>
        <begin position="537"/>
        <end position="548"/>
    </location>
</feature>
<reference evidence="4 5" key="1">
    <citation type="submission" date="2014-06" db="EMBL/GenBank/DDBJ databases">
        <authorList>
            <person name="Swart Estienne"/>
        </authorList>
    </citation>
    <scope>NUCLEOTIDE SEQUENCE [LARGE SCALE GENOMIC DNA]</scope>
    <source>
        <strain evidence="4 5">130c</strain>
    </source>
</reference>
<dbReference type="Proteomes" id="UP000039865">
    <property type="component" value="Unassembled WGS sequence"/>
</dbReference>
<dbReference type="AlphaFoldDB" id="A0A077ZNU7"/>
<protein>
    <submittedName>
        <fullName evidence="4">Ef hand family protein</fullName>
    </submittedName>
</protein>
<feature type="region of interest" description="Disordered" evidence="2">
    <location>
        <begin position="365"/>
        <end position="396"/>
    </location>
</feature>
<evidence type="ECO:0000259" key="3">
    <source>
        <dbReference type="PROSITE" id="PS50222"/>
    </source>
</evidence>
<dbReference type="Gene3D" id="1.10.238.10">
    <property type="entry name" value="EF-hand"/>
    <property type="match status" value="1"/>
</dbReference>
<feature type="region of interest" description="Disordered" evidence="2">
    <location>
        <begin position="535"/>
        <end position="560"/>
    </location>
</feature>
<evidence type="ECO:0000313" key="4">
    <source>
        <dbReference type="EMBL" id="CDW71144.1"/>
    </source>
</evidence>
<dbReference type="CDD" id="cd00051">
    <property type="entry name" value="EFh"/>
    <property type="match status" value="1"/>
</dbReference>